<reference evidence="2" key="1">
    <citation type="submission" date="2016-06" db="EMBL/GenBank/DDBJ databases">
        <title>Parallel loss of symbiosis genes in relatives of nitrogen-fixing non-legume Parasponia.</title>
        <authorList>
            <person name="Van Velzen R."/>
            <person name="Holmer R."/>
            <person name="Bu F."/>
            <person name="Rutten L."/>
            <person name="Van Zeijl A."/>
            <person name="Liu W."/>
            <person name="Santuari L."/>
            <person name="Cao Q."/>
            <person name="Sharma T."/>
            <person name="Shen D."/>
            <person name="Roswanjaya Y."/>
            <person name="Wardhani T."/>
            <person name="Kalhor M.S."/>
            <person name="Jansen J."/>
            <person name="Van den Hoogen J."/>
            <person name="Gungor B."/>
            <person name="Hartog M."/>
            <person name="Hontelez J."/>
            <person name="Verver J."/>
            <person name="Yang W.-C."/>
            <person name="Schijlen E."/>
            <person name="Repin R."/>
            <person name="Schilthuizen M."/>
            <person name="Schranz E."/>
            <person name="Heidstra R."/>
            <person name="Miyata K."/>
            <person name="Fedorova E."/>
            <person name="Kohlen W."/>
            <person name="Bisseling T."/>
            <person name="Smit S."/>
            <person name="Geurts R."/>
        </authorList>
    </citation>
    <scope>NUCLEOTIDE SEQUENCE [LARGE SCALE GENOMIC DNA]</scope>
    <source>
        <strain evidence="2">cv. RG33-2</strain>
    </source>
</reference>
<dbReference type="InParanoid" id="A0A2P5EUV8"/>
<keyword evidence="2" id="KW-1185">Reference proteome</keyword>
<dbReference type="EMBL" id="JXTC01000095">
    <property type="protein sequence ID" value="PON89329.1"/>
    <property type="molecule type" value="Genomic_DNA"/>
</dbReference>
<dbReference type="AlphaFoldDB" id="A0A2P5EUV8"/>
<proteinExistence type="predicted"/>
<gene>
    <name evidence="1" type="ORF">TorRG33x02_148720</name>
</gene>
<organism evidence="1 2">
    <name type="scientific">Trema orientale</name>
    <name type="common">Charcoal tree</name>
    <name type="synonym">Celtis orientalis</name>
    <dbReference type="NCBI Taxonomy" id="63057"/>
    <lineage>
        <taxon>Eukaryota</taxon>
        <taxon>Viridiplantae</taxon>
        <taxon>Streptophyta</taxon>
        <taxon>Embryophyta</taxon>
        <taxon>Tracheophyta</taxon>
        <taxon>Spermatophyta</taxon>
        <taxon>Magnoliopsida</taxon>
        <taxon>eudicotyledons</taxon>
        <taxon>Gunneridae</taxon>
        <taxon>Pentapetalae</taxon>
        <taxon>rosids</taxon>
        <taxon>fabids</taxon>
        <taxon>Rosales</taxon>
        <taxon>Cannabaceae</taxon>
        <taxon>Trema</taxon>
    </lineage>
</organism>
<dbReference type="Proteomes" id="UP000237000">
    <property type="component" value="Unassembled WGS sequence"/>
</dbReference>
<name>A0A2P5EUV8_TREOI</name>
<comment type="caution">
    <text evidence="1">The sequence shown here is derived from an EMBL/GenBank/DDBJ whole genome shotgun (WGS) entry which is preliminary data.</text>
</comment>
<evidence type="ECO:0000313" key="2">
    <source>
        <dbReference type="Proteomes" id="UP000237000"/>
    </source>
</evidence>
<accession>A0A2P5EUV8</accession>
<evidence type="ECO:0000313" key="1">
    <source>
        <dbReference type="EMBL" id="PON89329.1"/>
    </source>
</evidence>
<protein>
    <submittedName>
        <fullName evidence="1">Uncharacterized protein</fullName>
    </submittedName>
</protein>
<sequence length="190" mass="21945">MEWMAALLAPQNQTWNHNHHDSWDDSRRKPDTVKCALLTDKDREFYWVRLESRFDIPSQEEVSDLSTYYAIEEHVVANKGNHFTSLGDCLNEVTNDGSLECFRLSLHDNLDEFEIENKLDIFEFLAQEANANMIENGNVELNNEKLEETEDLKHAYVLQGQETSAEVAIPKDAKTYTRYATTFTGHPISD</sequence>